<comment type="caution">
    <text evidence="1">The sequence shown here is derived from an EMBL/GenBank/DDBJ whole genome shotgun (WGS) entry which is preliminary data.</text>
</comment>
<evidence type="ECO:0008006" key="3">
    <source>
        <dbReference type="Google" id="ProtNLM"/>
    </source>
</evidence>
<dbReference type="RefSeq" id="WP_076135699.1">
    <property type="nucleotide sequence ID" value="NZ_MPTN01000004.1"/>
</dbReference>
<sequence>MVIINFLDGTHLEILADTVLNGYKNDSTEDIFYLKNVFEDSIDGRNNTEGKASKLFAGDYKVGVMGFILSVDCFSVGLDTINNAVYLSTAVKSVENQQEKHVMQPTIGSVSVPRAN</sequence>
<name>A0AB36JE69_9BACL</name>
<gene>
    <name evidence="1" type="ORF">BSK47_15935</name>
</gene>
<accession>A0AB36JE69</accession>
<evidence type="ECO:0000313" key="2">
    <source>
        <dbReference type="Proteomes" id="UP000187323"/>
    </source>
</evidence>
<protein>
    <recommendedName>
        <fullName evidence="3">Spore germination protein</fullName>
    </recommendedName>
</protein>
<evidence type="ECO:0000313" key="1">
    <source>
        <dbReference type="EMBL" id="OME19525.1"/>
    </source>
</evidence>
<dbReference type="Proteomes" id="UP000187323">
    <property type="component" value="Unassembled WGS sequence"/>
</dbReference>
<reference evidence="1 2" key="1">
    <citation type="submission" date="2016-10" db="EMBL/GenBank/DDBJ databases">
        <title>Paenibacillus species isolates.</title>
        <authorList>
            <person name="Beno S.M."/>
        </authorList>
    </citation>
    <scope>NUCLEOTIDE SEQUENCE [LARGE SCALE GENOMIC DNA]</scope>
    <source>
        <strain evidence="1 2">FSL H7-0918</strain>
    </source>
</reference>
<dbReference type="AlphaFoldDB" id="A0AB36JE69"/>
<dbReference type="EMBL" id="MPTO01000013">
    <property type="protein sequence ID" value="OME19525.1"/>
    <property type="molecule type" value="Genomic_DNA"/>
</dbReference>
<proteinExistence type="predicted"/>
<organism evidence="1 2">
    <name type="scientific">Paenibacillus odorifer</name>
    <dbReference type="NCBI Taxonomy" id="189426"/>
    <lineage>
        <taxon>Bacteria</taxon>
        <taxon>Bacillati</taxon>
        <taxon>Bacillota</taxon>
        <taxon>Bacilli</taxon>
        <taxon>Bacillales</taxon>
        <taxon>Paenibacillaceae</taxon>
        <taxon>Paenibacillus</taxon>
    </lineage>
</organism>